<evidence type="ECO:0000256" key="1">
    <source>
        <dbReference type="SAM" id="MobiDB-lite"/>
    </source>
</evidence>
<dbReference type="AlphaFoldDB" id="A0A914EMR7"/>
<evidence type="ECO:0000259" key="2">
    <source>
        <dbReference type="Pfam" id="PF05585"/>
    </source>
</evidence>
<dbReference type="InterPro" id="IPR005312">
    <property type="entry name" value="DUF1759"/>
</dbReference>
<reference evidence="4" key="1">
    <citation type="submission" date="2022-11" db="UniProtKB">
        <authorList>
            <consortium name="WormBaseParasite"/>
        </authorList>
    </citation>
    <scope>IDENTIFICATION</scope>
</reference>
<evidence type="ECO:0000313" key="4">
    <source>
        <dbReference type="WBParaSite" id="ACRNAN_scaffold9638.g20369.t1"/>
    </source>
</evidence>
<feature type="region of interest" description="Disordered" evidence="1">
    <location>
        <begin position="309"/>
        <end position="331"/>
    </location>
</feature>
<keyword evidence="3" id="KW-1185">Reference proteome</keyword>
<protein>
    <submittedName>
        <fullName evidence="4">Peptidase aspartic putative domain-containing protein</fullName>
    </submittedName>
</protein>
<dbReference type="PANTHER" id="PTHR47331">
    <property type="entry name" value="PHD-TYPE DOMAIN-CONTAINING PROTEIN"/>
    <property type="match status" value="1"/>
</dbReference>
<dbReference type="InterPro" id="IPR008737">
    <property type="entry name" value="DUF1758"/>
</dbReference>
<feature type="domain" description="DUF1758" evidence="2">
    <location>
        <begin position="518"/>
        <end position="660"/>
    </location>
</feature>
<organism evidence="3 4">
    <name type="scientific">Acrobeloides nanus</name>
    <dbReference type="NCBI Taxonomy" id="290746"/>
    <lineage>
        <taxon>Eukaryota</taxon>
        <taxon>Metazoa</taxon>
        <taxon>Ecdysozoa</taxon>
        <taxon>Nematoda</taxon>
        <taxon>Chromadorea</taxon>
        <taxon>Rhabditida</taxon>
        <taxon>Tylenchina</taxon>
        <taxon>Cephalobomorpha</taxon>
        <taxon>Cephaloboidea</taxon>
        <taxon>Cephalobidae</taxon>
        <taxon>Acrobeloides</taxon>
    </lineage>
</organism>
<sequence>MSSGFKRSITTTKNRLNGYITNLTIYAPNINQVLSNEDNKTNLEVMLQQIRHDLAKISHAIESIEKSNASWVQFITKIEDDAKQDQENVKYENYVDDADSFIDVVDNAKEIMDVLKAKEDEAMQFLETLTSPDIKPLPQPSISRPPQAITFNLPNLNIEIYDGNPKTFERWKQIYEATIHNNDNISVIHKFHLLIGYLAPKAKRCIMGLAITEANYQTAWDTLLRKSANKPTELRSTLDTVQAIVKQLETQGEDVDHSTIHIHIEDKFPSNIFAEIYSWKKSHPNFLTKELIDKLDEIISLKEEITESWGEANEEKPKHERSIPADSNKPSPAAQCFAIKKGNNSYKSASYKKKRPCLFCDQASHGTTKCNNYSSPSVRKDKLRQMGRCFRCLVLRDSSHKCENTCHFCQGPHHKLICWNAYNNQPQQDNKTDDPNSSDKPNHNTRHPNKQNYQNKNKFNSHKSHGSSSNNCHNAHVVTATNEHGNVVSSIKVTSISNHNVDDDNYNDRLLMTTKSEVFNPEKPQLTFEAYIFIDPGSEISFISDELLQTLAIEAKKPEILKIYPFGSNIAQEIISSRVKIGFQMCNGDTIIIEAWSKQGPLTQKLQKQDPDSDLASNIQPQVLIGIDHFFDLVKLKGSTLLSSGFYKLDTHIGTVISGKGKISWCEESPPSINSINMEYTQPTNNEVNQFWNLETIGILEEEIQSEDELAQKYFQDTIQFIDGRYQLPDYPAFPVERVEPSPIFLHIGLDHTGYLNIKSICLAFENATSFAILMIAQLEKPFLK</sequence>
<accession>A0A914EMR7</accession>
<dbReference type="Proteomes" id="UP000887540">
    <property type="component" value="Unplaced"/>
</dbReference>
<evidence type="ECO:0000313" key="3">
    <source>
        <dbReference type="Proteomes" id="UP000887540"/>
    </source>
</evidence>
<feature type="region of interest" description="Disordered" evidence="1">
    <location>
        <begin position="427"/>
        <end position="473"/>
    </location>
</feature>
<dbReference type="WBParaSite" id="ACRNAN_scaffold9638.g20369.t1">
    <property type="protein sequence ID" value="ACRNAN_scaffold9638.g20369.t1"/>
    <property type="gene ID" value="ACRNAN_scaffold9638.g20369"/>
</dbReference>
<proteinExistence type="predicted"/>
<dbReference type="Pfam" id="PF05585">
    <property type="entry name" value="DUF1758"/>
    <property type="match status" value="1"/>
</dbReference>
<name>A0A914EMR7_9BILA</name>
<dbReference type="PANTHER" id="PTHR47331:SF5">
    <property type="entry name" value="RIBONUCLEASE H"/>
    <property type="match status" value="1"/>
</dbReference>
<feature type="compositionally biased region" description="Basic and acidic residues" evidence="1">
    <location>
        <begin position="313"/>
        <end position="323"/>
    </location>
</feature>
<dbReference type="Pfam" id="PF03564">
    <property type="entry name" value="DUF1759"/>
    <property type="match status" value="1"/>
</dbReference>